<dbReference type="Proteomes" id="UP000186917">
    <property type="component" value="Unassembled WGS sequence"/>
</dbReference>
<dbReference type="STRING" id="477680.SAMN05421788_105310"/>
<dbReference type="PANTHER" id="PTHR44858">
    <property type="entry name" value="TETRATRICOPEPTIDE REPEAT PROTEIN 6"/>
    <property type="match status" value="1"/>
</dbReference>
<protein>
    <submittedName>
        <fullName evidence="4">Tetratricopeptide repeat-containing protein</fullName>
    </submittedName>
</protein>
<dbReference type="GO" id="GO:0009279">
    <property type="term" value="C:cell outer membrane"/>
    <property type="evidence" value="ECO:0007669"/>
    <property type="project" value="TreeGrafter"/>
</dbReference>
<evidence type="ECO:0000256" key="3">
    <source>
        <dbReference type="PROSITE-ProRule" id="PRU00339"/>
    </source>
</evidence>
<evidence type="ECO:0000313" key="5">
    <source>
        <dbReference type="Proteomes" id="UP000186917"/>
    </source>
</evidence>
<gene>
    <name evidence="4" type="ORF">SAMN05421788_105310</name>
</gene>
<keyword evidence="5" id="KW-1185">Reference proteome</keyword>
<dbReference type="EMBL" id="FTOR01000005">
    <property type="protein sequence ID" value="SIT22480.1"/>
    <property type="molecule type" value="Genomic_DNA"/>
</dbReference>
<dbReference type="GO" id="GO:0046813">
    <property type="term" value="P:receptor-mediated virion attachment to host cell"/>
    <property type="evidence" value="ECO:0007669"/>
    <property type="project" value="TreeGrafter"/>
</dbReference>
<dbReference type="PROSITE" id="PS50005">
    <property type="entry name" value="TPR"/>
    <property type="match status" value="3"/>
</dbReference>
<reference evidence="5" key="1">
    <citation type="submission" date="2017-01" db="EMBL/GenBank/DDBJ databases">
        <authorList>
            <person name="Varghese N."/>
            <person name="Submissions S."/>
        </authorList>
    </citation>
    <scope>NUCLEOTIDE SEQUENCE [LARGE SCALE GENOMIC DNA]</scope>
    <source>
        <strain evidence="5">DSM 21054</strain>
    </source>
</reference>
<dbReference type="AlphaFoldDB" id="A0A173MCC9"/>
<feature type="repeat" description="TPR" evidence="3">
    <location>
        <begin position="192"/>
        <end position="225"/>
    </location>
</feature>
<evidence type="ECO:0000313" key="4">
    <source>
        <dbReference type="EMBL" id="SIT22480.1"/>
    </source>
</evidence>
<proteinExistence type="predicted"/>
<dbReference type="InterPro" id="IPR050498">
    <property type="entry name" value="Ycf3"/>
</dbReference>
<dbReference type="InterPro" id="IPR011990">
    <property type="entry name" value="TPR-like_helical_dom_sf"/>
</dbReference>
<accession>A0A173MCC9</accession>
<evidence type="ECO:0000256" key="2">
    <source>
        <dbReference type="ARBA" id="ARBA00022803"/>
    </source>
</evidence>
<dbReference type="SMART" id="SM00028">
    <property type="entry name" value="TPR"/>
    <property type="match status" value="4"/>
</dbReference>
<dbReference type="SUPFAM" id="SSF48452">
    <property type="entry name" value="TPR-like"/>
    <property type="match status" value="1"/>
</dbReference>
<keyword evidence="2 3" id="KW-0802">TPR repeat</keyword>
<dbReference type="Pfam" id="PF13174">
    <property type="entry name" value="TPR_6"/>
    <property type="match status" value="1"/>
</dbReference>
<keyword evidence="1" id="KW-0677">Repeat</keyword>
<sequence length="271" mass="30638">MNYGLSIAVAGITLFASCKDKSNNNDKDTATSSRKELSPEAQSLVSLLKLRPDSAGLRLKLAVMYDSAAWYPEALAQMDSLIKKDSLNYGLWYSKAQVWEHSGDTARAIKDYERALHIYPAPEAMLSLASLMAENKNPQTLAVIDNVNHMRLGREYDAHCAFISGVYYARTGDTTNAIKQLNNCLAANYTYMEAYIEKGLVYFDHQQYDKALDVFKFASSINTLYADAYYYQARAYEMMNKKDSAVLRFKQALSLDKGMKEAREKIQQLEK</sequence>
<name>A0A173MCC9_9BACT</name>
<dbReference type="InterPro" id="IPR019734">
    <property type="entry name" value="TPR_rpt"/>
</dbReference>
<evidence type="ECO:0000256" key="1">
    <source>
        <dbReference type="ARBA" id="ARBA00022737"/>
    </source>
</evidence>
<dbReference type="PANTHER" id="PTHR44858:SF1">
    <property type="entry name" value="UDP-N-ACETYLGLUCOSAMINE--PEPTIDE N-ACETYLGLUCOSAMINYLTRANSFERASE SPINDLY-RELATED"/>
    <property type="match status" value="1"/>
</dbReference>
<feature type="repeat" description="TPR" evidence="3">
    <location>
        <begin position="226"/>
        <end position="259"/>
    </location>
</feature>
<dbReference type="KEGG" id="fln:FLA_1240"/>
<dbReference type="Pfam" id="PF13432">
    <property type="entry name" value="TPR_16"/>
    <property type="match status" value="2"/>
</dbReference>
<organism evidence="4 5">
    <name type="scientific">Filimonas lacunae</name>
    <dbReference type="NCBI Taxonomy" id="477680"/>
    <lineage>
        <taxon>Bacteria</taxon>
        <taxon>Pseudomonadati</taxon>
        <taxon>Bacteroidota</taxon>
        <taxon>Chitinophagia</taxon>
        <taxon>Chitinophagales</taxon>
        <taxon>Chitinophagaceae</taxon>
        <taxon>Filimonas</taxon>
    </lineage>
</organism>
<feature type="repeat" description="TPR" evidence="3">
    <location>
        <begin position="89"/>
        <end position="122"/>
    </location>
</feature>
<dbReference type="Gene3D" id="1.25.40.10">
    <property type="entry name" value="Tetratricopeptide repeat domain"/>
    <property type="match status" value="2"/>
</dbReference>